<feature type="region of interest" description="Disordered" evidence="1">
    <location>
        <begin position="265"/>
        <end position="344"/>
    </location>
</feature>
<feature type="compositionally biased region" description="Acidic residues" evidence="1">
    <location>
        <begin position="119"/>
        <end position="134"/>
    </location>
</feature>
<organism evidence="3 4">
    <name type="scientific">Rhododendron simsii</name>
    <name type="common">Sims's rhododendron</name>
    <dbReference type="NCBI Taxonomy" id="118357"/>
    <lineage>
        <taxon>Eukaryota</taxon>
        <taxon>Viridiplantae</taxon>
        <taxon>Streptophyta</taxon>
        <taxon>Embryophyta</taxon>
        <taxon>Tracheophyta</taxon>
        <taxon>Spermatophyta</taxon>
        <taxon>Magnoliopsida</taxon>
        <taxon>eudicotyledons</taxon>
        <taxon>Gunneridae</taxon>
        <taxon>Pentapetalae</taxon>
        <taxon>asterids</taxon>
        <taxon>Ericales</taxon>
        <taxon>Ericaceae</taxon>
        <taxon>Ericoideae</taxon>
        <taxon>Rhodoreae</taxon>
        <taxon>Rhododendron</taxon>
    </lineage>
</organism>
<feature type="compositionally biased region" description="Basic and acidic residues" evidence="1">
    <location>
        <begin position="288"/>
        <end position="298"/>
    </location>
</feature>
<sequence>MGEDKGSGSGSGSGSGGESRRATTSSFVTVGDRQRFTVELRPGETTIVSWKKLVKDSNKAQGPASVPEPPPANAHPALESRLAPGHTDENDVKDAPPASRFSAVIEKIERLYVGKNSSDDEDLNDIPDDDEYDTEDSFIDDAELVGIVNVDDYFQVDNSAIKHDGFFVNRGKLERINEPVLLPNQQPKKRRRKDSAKGNVEGDDVTVPHKHAKVRKKETEKSVPLVGKTSTGPSHVVALPSVRPEEIKFQNQMISSAVSAKKKYAETKTSLDPSRSSKVSEGDASLLRPEEKDIDKQKTMAPSNFQGDKLKDGGDFADASVPGKSSHAQSKTQFAKSSNDVDELDQAVQRREKDGIRERFDLNVSEGTHSTQTVEYEAIQQILLQDSYLKYNAALILQRLIMQKAPLQQRKEGSSVRYKSSMLEKAIRELENMVAESRPPSMEVQNADISSQAVKRRLPREVKQKLAKVARLAQASHGKISKELVNRLMSILGHLVQLRTLKRNLKDMVIMGLSSKKEKDDRFEKMKKDVAEQIRMRVPSMKAKALEQQAGASDDFQEIGNEGKEVIKRKYSMDDALEDSICDLYDLYVQGLDEDAGPQARKLYAEVVGLCFILNMLRLGRAVMQIYLLIWCSMWEPFKDALSGYVGSWKNSDSHLCVEMVFCGCNLFFVICKSVDMFCLALSLFPFVGCETKAVVVVQTFFRLWPDGYMDNHGIKRAICRAKDRKRALYSRHKDQEKIKRKKLLIQRNEEAVRVDSSSIAQPQNIQEKLVTDSSNYGLTSHNKPVSNAAEANTTVRVSNTISDATKLHRPKQEKVKGVPSNPNDMTTMGALTKKKVKRKPEFVSADGEERHKLHRQVSPPIRKSSLPSVAPPPPVQKPSLPMVAAPPPPVQKPSLPMAAAPRNFEV</sequence>
<dbReference type="PANTHER" id="PTHR21669:SF28">
    <property type="entry name" value="YEMANUCLEIN"/>
    <property type="match status" value="1"/>
</dbReference>
<reference evidence="3" key="1">
    <citation type="submission" date="2019-11" db="EMBL/GenBank/DDBJ databases">
        <authorList>
            <person name="Liu Y."/>
            <person name="Hou J."/>
            <person name="Li T.-Q."/>
            <person name="Guan C.-H."/>
            <person name="Wu X."/>
            <person name="Wu H.-Z."/>
            <person name="Ling F."/>
            <person name="Zhang R."/>
            <person name="Shi X.-G."/>
            <person name="Ren J.-P."/>
            <person name="Chen E.-F."/>
            <person name="Sun J.-M."/>
        </authorList>
    </citation>
    <scope>NUCLEOTIDE SEQUENCE</scope>
    <source>
        <strain evidence="3">Adult_tree_wgs_1</strain>
        <tissue evidence="3">Leaves</tissue>
    </source>
</reference>
<accession>A0A834L8K9</accession>
<dbReference type="Proteomes" id="UP000626092">
    <property type="component" value="Unassembled WGS sequence"/>
</dbReference>
<comment type="caution">
    <text evidence="3">The sequence shown here is derived from an EMBL/GenBank/DDBJ whole genome shotgun (WGS) entry which is preliminary data.</text>
</comment>
<feature type="region of interest" description="Disordered" evidence="1">
    <location>
        <begin position="181"/>
        <end position="236"/>
    </location>
</feature>
<dbReference type="GO" id="GO:0005634">
    <property type="term" value="C:nucleus"/>
    <property type="evidence" value="ECO:0007669"/>
    <property type="project" value="TreeGrafter"/>
</dbReference>
<evidence type="ECO:0000313" key="3">
    <source>
        <dbReference type="EMBL" id="KAF7127655.1"/>
    </source>
</evidence>
<evidence type="ECO:0000313" key="4">
    <source>
        <dbReference type="Proteomes" id="UP000626092"/>
    </source>
</evidence>
<dbReference type="PANTHER" id="PTHR21669">
    <property type="entry name" value="CAPZ-INTERACTING PROTEIN AND RELATED PROTEINS"/>
    <property type="match status" value="1"/>
</dbReference>
<feature type="region of interest" description="Disordered" evidence="1">
    <location>
        <begin position="47"/>
        <end position="100"/>
    </location>
</feature>
<feature type="compositionally biased region" description="Polar residues" evidence="1">
    <location>
        <begin position="267"/>
        <end position="279"/>
    </location>
</feature>
<feature type="compositionally biased region" description="Polar residues" evidence="1">
    <location>
        <begin position="326"/>
        <end position="338"/>
    </location>
</feature>
<gene>
    <name evidence="3" type="ORF">RHSIM_Rhsim11G0071700</name>
</gene>
<evidence type="ECO:0000259" key="2">
    <source>
        <dbReference type="Pfam" id="PF08729"/>
    </source>
</evidence>
<dbReference type="EMBL" id="WJXA01000011">
    <property type="protein sequence ID" value="KAF7127655.1"/>
    <property type="molecule type" value="Genomic_DNA"/>
</dbReference>
<feature type="region of interest" description="Disordered" evidence="1">
    <location>
        <begin position="806"/>
        <end position="907"/>
    </location>
</feature>
<dbReference type="OrthoDB" id="68076at2759"/>
<evidence type="ECO:0000256" key="1">
    <source>
        <dbReference type="SAM" id="MobiDB-lite"/>
    </source>
</evidence>
<dbReference type="AlphaFoldDB" id="A0A834L8K9"/>
<proteinExistence type="predicted"/>
<feature type="domain" description="Hpc2-related" evidence="2">
    <location>
        <begin position="120"/>
        <end position="174"/>
    </location>
</feature>
<feature type="region of interest" description="Disordered" evidence="1">
    <location>
        <begin position="1"/>
        <end position="34"/>
    </location>
</feature>
<dbReference type="GO" id="GO:0006325">
    <property type="term" value="P:chromatin organization"/>
    <property type="evidence" value="ECO:0007669"/>
    <property type="project" value="TreeGrafter"/>
</dbReference>
<feature type="region of interest" description="Disordered" evidence="1">
    <location>
        <begin position="114"/>
        <end position="134"/>
    </location>
</feature>
<name>A0A834L8K9_RHOSS</name>
<keyword evidence="4" id="KW-1185">Reference proteome</keyword>
<dbReference type="InterPro" id="IPR014840">
    <property type="entry name" value="HRD"/>
</dbReference>
<feature type="compositionally biased region" description="Gly residues" evidence="1">
    <location>
        <begin position="7"/>
        <end position="17"/>
    </location>
</feature>
<dbReference type="Pfam" id="PF08729">
    <property type="entry name" value="HUN"/>
    <property type="match status" value="1"/>
</dbReference>
<protein>
    <recommendedName>
        <fullName evidence="2">Hpc2-related domain-containing protein</fullName>
    </recommendedName>
</protein>